<evidence type="ECO:0000259" key="2">
    <source>
        <dbReference type="Pfam" id="PF10135"/>
    </source>
</evidence>
<reference evidence="3 4" key="2">
    <citation type="journal article" date="2014" name="Genome Announc.">
        <title>Complete Genome Sequence of the Subsurface, Mesophilic Sulfate-Reducing Bacterium Desulfovibrio aespoeensis Aspo-2.</title>
        <authorList>
            <person name="Pedersen K."/>
            <person name="Bengtsson A."/>
            <person name="Edlund J."/>
            <person name="Rabe L."/>
            <person name="Hazen T."/>
            <person name="Chakraborty R."/>
            <person name="Goodwin L."/>
            <person name="Shapiro N."/>
        </authorList>
    </citation>
    <scope>NUCLEOTIDE SEQUENCE [LARGE SCALE GENOMIC DNA]</scope>
    <source>
        <strain evidence="4">ATCC 700646 / DSM 10631 / Aspo-2</strain>
    </source>
</reference>
<dbReference type="STRING" id="643562.Daes_2136"/>
<feature type="domain" description="Flagellar protein FlgJ N-terminal" evidence="2">
    <location>
        <begin position="62"/>
        <end position="109"/>
    </location>
</feature>
<accession>E6VS97</accession>
<reference evidence="4" key="1">
    <citation type="submission" date="2010-12" db="EMBL/GenBank/DDBJ databases">
        <title>Complete sequence of Desulfovibrio aespoeensis Aspo-2.</title>
        <authorList>
            <consortium name="US DOE Joint Genome Institute"/>
            <person name="Lucas S."/>
            <person name="Copeland A."/>
            <person name="Lapidus A."/>
            <person name="Cheng J.-F."/>
            <person name="Goodwin L."/>
            <person name="Pitluck S."/>
            <person name="Chertkov O."/>
            <person name="Misra M."/>
            <person name="Detter J.C."/>
            <person name="Han C."/>
            <person name="Tapia R."/>
            <person name="Land M."/>
            <person name="Hauser L."/>
            <person name="Kyrpides N."/>
            <person name="Ivanova N."/>
            <person name="Ovchinnikova G."/>
            <person name="Pedersen K."/>
            <person name="Jagevall S."/>
            <person name="Hazen T."/>
            <person name="Woyke T."/>
        </authorList>
    </citation>
    <scope>NUCLEOTIDE SEQUENCE [LARGE SCALE GENOMIC DNA]</scope>
    <source>
        <strain evidence="4">ATCC 700646 / DSM 10631 / Aspo-2</strain>
    </source>
</reference>
<evidence type="ECO:0000313" key="3">
    <source>
        <dbReference type="EMBL" id="ADU63142.1"/>
    </source>
</evidence>
<dbReference type="AlphaFoldDB" id="E6VS97"/>
<evidence type="ECO:0000313" key="4">
    <source>
        <dbReference type="Proteomes" id="UP000002191"/>
    </source>
</evidence>
<protein>
    <submittedName>
        <fullName evidence="3">Flagellar protein FlgJ-like protein</fullName>
    </submittedName>
</protein>
<dbReference type="RefSeq" id="WP_013515054.1">
    <property type="nucleotide sequence ID" value="NC_014844.1"/>
</dbReference>
<dbReference type="InterPro" id="IPR019301">
    <property type="entry name" value="Flagellar_prot_FlgJ_N"/>
</dbReference>
<keyword evidence="3" id="KW-0966">Cell projection</keyword>
<keyword evidence="3" id="KW-0282">Flagellum</keyword>
<dbReference type="Proteomes" id="UP000002191">
    <property type="component" value="Chromosome"/>
</dbReference>
<feature type="compositionally biased region" description="Basic and acidic residues" evidence="1">
    <location>
        <begin position="221"/>
        <end position="230"/>
    </location>
</feature>
<dbReference type="Pfam" id="PF10135">
    <property type="entry name" value="Rod-binding"/>
    <property type="match status" value="1"/>
</dbReference>
<feature type="region of interest" description="Disordered" evidence="1">
    <location>
        <begin position="211"/>
        <end position="245"/>
    </location>
</feature>
<dbReference type="EMBL" id="CP002431">
    <property type="protein sequence ID" value="ADU63142.1"/>
    <property type="molecule type" value="Genomic_DNA"/>
</dbReference>
<dbReference type="KEGG" id="das:Daes_2136"/>
<evidence type="ECO:0000256" key="1">
    <source>
        <dbReference type="SAM" id="MobiDB-lite"/>
    </source>
</evidence>
<gene>
    <name evidence="3" type="ordered locus">Daes_2136</name>
</gene>
<name>E6VS97_PSEA9</name>
<organism evidence="3 4">
    <name type="scientific">Pseudodesulfovibrio aespoeensis (strain ATCC 700646 / DSM 10631 / Aspo-2)</name>
    <name type="common">Desulfovibrio aespoeensis</name>
    <dbReference type="NCBI Taxonomy" id="643562"/>
    <lineage>
        <taxon>Bacteria</taxon>
        <taxon>Pseudomonadati</taxon>
        <taxon>Thermodesulfobacteriota</taxon>
        <taxon>Desulfovibrionia</taxon>
        <taxon>Desulfovibrionales</taxon>
        <taxon>Desulfovibrionaceae</taxon>
    </lineage>
</organism>
<dbReference type="PRINTS" id="PR01002">
    <property type="entry name" value="FLGFLGJ"/>
</dbReference>
<keyword evidence="4" id="KW-1185">Reference proteome</keyword>
<proteinExistence type="predicted"/>
<dbReference type="eggNOG" id="COG3951">
    <property type="taxonomic scope" value="Bacteria"/>
</dbReference>
<keyword evidence="3" id="KW-0969">Cilium</keyword>
<sequence>MLGSGIDPQLLAKQADTSDLVRFKQEMDGLKERMAGDATDQSKQLRKACENFEAVFISKLWQEMKNTVPKGGYTNNKQEDMYMSMFDKDFAEKMAQSGGIGLADMIFEQLSEKLKETSRDALHGSVEIKPLAGQPIALNSPEAIALPGRSVGKTLEDWGGAQSVLDASATEEQGAQAQGSQAVGYAPMTDVDVKARLETLTRRLDAERIREGLLGASAQGKARDYGRESEAGNQDQVGRGFARNG</sequence>
<dbReference type="OrthoDB" id="9796740at2"/>
<dbReference type="HOGENOM" id="CLU_1141140_0_0_7"/>